<evidence type="ECO:0000313" key="4">
    <source>
        <dbReference type="Proteomes" id="UP001320876"/>
    </source>
</evidence>
<accession>A0ABT3GQM1</accession>
<dbReference type="GO" id="GO:0016787">
    <property type="term" value="F:hydrolase activity"/>
    <property type="evidence" value="ECO:0007669"/>
    <property type="project" value="UniProtKB-KW"/>
</dbReference>
<organism evidence="3 4">
    <name type="scientific">Luteolibacter arcticus</name>
    <dbReference type="NCBI Taxonomy" id="1581411"/>
    <lineage>
        <taxon>Bacteria</taxon>
        <taxon>Pseudomonadati</taxon>
        <taxon>Verrucomicrobiota</taxon>
        <taxon>Verrucomicrobiia</taxon>
        <taxon>Verrucomicrobiales</taxon>
        <taxon>Verrucomicrobiaceae</taxon>
        <taxon>Luteolibacter</taxon>
    </lineage>
</organism>
<sequence>MKPNASRFFRFAVVVPALLGLLNSVSAAPRPWALVGSAAPFEAEYVGMVKGAVTLQGTGGVRKDFAIEKFSPEDQVFLFEMEAGNGRPFSFPKQTALTTKGGYKAGTLAKPGEKVVELGGGSELHVTEPVSLLAGGFNFTSPDAWLVFDQVPASKVSAEFLEKIRVYGSPAELGKNVRVSQYGAGAVVIPHGADFPAMTVFLAKGCTGAAMPLKCHDQEAVIEGMAVGSFRLKRGYMATIAQNKDGTGVSRNYVAQDHDLEVSSLPAGLDQGIGFLRVFPWRWTNKKGIAGGIHQGLNLGWFYDWNISTNSSADMEYVPIKQKRYWPGLNQDWKARGSLHLLGFNEPDKADQAKMSVDEAIQGWPELLKTGLRLGSPSTSDGGLNWLYQFMDKADAAGLRVDFVAVHYYRAHPNPGDAKGAAQQFHDFLKGIHERTKRPLWVTEWNNGANWTTAPDPDAKQQRDAIREMIEMLDKTPFVERYALYNWVEEVRELKRKDNSLTPAGEVYRDQVSPLGYVQEKAGR</sequence>
<dbReference type="InterPro" id="IPR017853">
    <property type="entry name" value="GH"/>
</dbReference>
<dbReference type="Gene3D" id="2.30.30.700">
    <property type="entry name" value="SLA1 homology domain 1"/>
    <property type="match status" value="1"/>
</dbReference>
<evidence type="ECO:0000259" key="2">
    <source>
        <dbReference type="Pfam" id="PF11790"/>
    </source>
</evidence>
<dbReference type="EMBL" id="JAPDDT010000017">
    <property type="protein sequence ID" value="MCW1925808.1"/>
    <property type="molecule type" value="Genomic_DNA"/>
</dbReference>
<name>A0ABT3GQM1_9BACT</name>
<evidence type="ECO:0000256" key="1">
    <source>
        <dbReference type="SAM" id="SignalP"/>
    </source>
</evidence>
<keyword evidence="1" id="KW-0732">Signal</keyword>
<keyword evidence="3" id="KW-0378">Hydrolase</keyword>
<dbReference type="PANTHER" id="PTHR34154:SF3">
    <property type="entry name" value="ALKALI-SENSITIVE LINKAGE PROTEIN 1"/>
    <property type="match status" value="1"/>
</dbReference>
<feature type="chain" id="PRO_5045524862" evidence="1">
    <location>
        <begin position="28"/>
        <end position="524"/>
    </location>
</feature>
<dbReference type="PANTHER" id="PTHR34154">
    <property type="entry name" value="ALKALI-SENSITIVE LINKAGE PROTEIN 1"/>
    <property type="match status" value="1"/>
</dbReference>
<dbReference type="Pfam" id="PF11790">
    <property type="entry name" value="Glyco_hydro_cc"/>
    <property type="match status" value="1"/>
</dbReference>
<feature type="domain" description="Asl1-like glycosyl hydrolase catalytic" evidence="2">
    <location>
        <begin position="291"/>
        <end position="508"/>
    </location>
</feature>
<gene>
    <name evidence="3" type="ORF">OKA05_24835</name>
</gene>
<dbReference type="SUPFAM" id="SSF51445">
    <property type="entry name" value="(Trans)glycosidases"/>
    <property type="match status" value="1"/>
</dbReference>
<evidence type="ECO:0000313" key="3">
    <source>
        <dbReference type="EMBL" id="MCW1925808.1"/>
    </source>
</evidence>
<comment type="caution">
    <text evidence="3">The sequence shown here is derived from an EMBL/GenBank/DDBJ whole genome shotgun (WGS) entry which is preliminary data.</text>
</comment>
<protein>
    <submittedName>
        <fullName evidence="3">Glycoside hydrolase family protein</fullName>
    </submittedName>
</protein>
<keyword evidence="4" id="KW-1185">Reference proteome</keyword>
<dbReference type="InterPro" id="IPR024655">
    <property type="entry name" value="Asl1_glyco_hydro_catalytic"/>
</dbReference>
<proteinExistence type="predicted"/>
<feature type="signal peptide" evidence="1">
    <location>
        <begin position="1"/>
        <end position="27"/>
    </location>
</feature>
<dbReference type="RefSeq" id="WP_264489915.1">
    <property type="nucleotide sequence ID" value="NZ_JAPDDT010000017.1"/>
</dbReference>
<dbReference type="InterPro" id="IPR053183">
    <property type="entry name" value="ASL1"/>
</dbReference>
<dbReference type="Proteomes" id="UP001320876">
    <property type="component" value="Unassembled WGS sequence"/>
</dbReference>
<reference evidence="3 4" key="1">
    <citation type="submission" date="2022-10" db="EMBL/GenBank/DDBJ databases">
        <title>Luteolibacter arcticus strain CCTCC AB 2014275, whole genome shotgun sequencing project.</title>
        <authorList>
            <person name="Zhao G."/>
            <person name="Shen L."/>
        </authorList>
    </citation>
    <scope>NUCLEOTIDE SEQUENCE [LARGE SCALE GENOMIC DNA]</scope>
    <source>
        <strain evidence="3 4">CCTCC AB 2014275</strain>
    </source>
</reference>
<dbReference type="Gene3D" id="3.20.20.80">
    <property type="entry name" value="Glycosidases"/>
    <property type="match status" value="1"/>
</dbReference>